<protein>
    <recommendedName>
        <fullName evidence="3">Rod shape-determining protein MreC</fullName>
    </recommendedName>
</protein>
<evidence type="ECO:0000313" key="2">
    <source>
        <dbReference type="Proteomes" id="UP001445076"/>
    </source>
</evidence>
<dbReference type="Proteomes" id="UP001445076">
    <property type="component" value="Unassembled WGS sequence"/>
</dbReference>
<comment type="caution">
    <text evidence="1">The sequence shown here is derived from an EMBL/GenBank/DDBJ whole genome shotgun (WGS) entry which is preliminary data.</text>
</comment>
<gene>
    <name evidence="1" type="ORF">OTU49_017323</name>
</gene>
<feature type="non-terminal residue" evidence="1">
    <location>
        <position position="109"/>
    </location>
</feature>
<proteinExistence type="predicted"/>
<reference evidence="1 2" key="1">
    <citation type="journal article" date="2024" name="BMC Genomics">
        <title>Genome assembly of redclaw crayfish (Cherax quadricarinatus) provides insights into its immune adaptation and hypoxia tolerance.</title>
        <authorList>
            <person name="Liu Z."/>
            <person name="Zheng J."/>
            <person name="Li H."/>
            <person name="Fang K."/>
            <person name="Wang S."/>
            <person name="He J."/>
            <person name="Zhou D."/>
            <person name="Weng S."/>
            <person name="Chi M."/>
            <person name="Gu Z."/>
            <person name="He J."/>
            <person name="Li F."/>
            <person name="Wang M."/>
        </authorList>
    </citation>
    <scope>NUCLEOTIDE SEQUENCE [LARGE SCALE GENOMIC DNA]</scope>
    <source>
        <strain evidence="1">ZL_2023a</strain>
    </source>
</reference>
<organism evidence="1 2">
    <name type="scientific">Cherax quadricarinatus</name>
    <name type="common">Australian red claw crayfish</name>
    <dbReference type="NCBI Taxonomy" id="27406"/>
    <lineage>
        <taxon>Eukaryota</taxon>
        <taxon>Metazoa</taxon>
        <taxon>Ecdysozoa</taxon>
        <taxon>Arthropoda</taxon>
        <taxon>Crustacea</taxon>
        <taxon>Multicrustacea</taxon>
        <taxon>Malacostraca</taxon>
        <taxon>Eumalacostraca</taxon>
        <taxon>Eucarida</taxon>
        <taxon>Decapoda</taxon>
        <taxon>Pleocyemata</taxon>
        <taxon>Astacidea</taxon>
        <taxon>Parastacoidea</taxon>
        <taxon>Parastacidae</taxon>
        <taxon>Cherax</taxon>
    </lineage>
</organism>
<name>A0AAW0XNS9_CHEQU</name>
<evidence type="ECO:0000313" key="1">
    <source>
        <dbReference type="EMBL" id="KAK8746250.1"/>
    </source>
</evidence>
<evidence type="ECO:0008006" key="3">
    <source>
        <dbReference type="Google" id="ProtNLM"/>
    </source>
</evidence>
<dbReference type="EMBL" id="JARKIK010000018">
    <property type="protein sequence ID" value="KAK8746250.1"/>
    <property type="molecule type" value="Genomic_DNA"/>
</dbReference>
<keyword evidence="2" id="KW-1185">Reference proteome</keyword>
<sequence length="109" mass="12722">TKQQVSRVFLFIVIPLLIFHVFSFHAQSKLSTFTKSQLELIDWPKIPRGYLCTMDDNQSLKLANLQQRLEESERNTILAATYGKQLLEQNQILHVKLEETVKEYATKVE</sequence>
<accession>A0AAW0XNS9</accession>
<dbReference type="AlphaFoldDB" id="A0AAW0XNS9"/>
<feature type="non-terminal residue" evidence="1">
    <location>
        <position position="1"/>
    </location>
</feature>